<evidence type="ECO:0000256" key="2">
    <source>
        <dbReference type="ARBA" id="ARBA00005241"/>
    </source>
</evidence>
<dbReference type="SUPFAM" id="SSF103473">
    <property type="entry name" value="MFS general substrate transporter"/>
    <property type="match status" value="1"/>
</dbReference>
<comment type="subcellular location">
    <subcellularLocation>
        <location evidence="1">Membrane</location>
        <topology evidence="1">Multi-pass membrane protein</topology>
    </subcellularLocation>
</comment>
<feature type="transmembrane region" description="Helical" evidence="6">
    <location>
        <begin position="132"/>
        <end position="150"/>
    </location>
</feature>
<evidence type="ECO:0000313" key="9">
    <source>
        <dbReference type="Proteomes" id="UP000515908"/>
    </source>
</evidence>
<dbReference type="EMBL" id="LR877154">
    <property type="protein sequence ID" value="CAD2218158.1"/>
    <property type="molecule type" value="Genomic_DNA"/>
</dbReference>
<evidence type="ECO:0000256" key="6">
    <source>
        <dbReference type="SAM" id="Phobius"/>
    </source>
</evidence>
<evidence type="ECO:0000259" key="7">
    <source>
        <dbReference type="PROSITE" id="PS50850"/>
    </source>
</evidence>
<accession>A0A7G2CE74</accession>
<dbReference type="GO" id="GO:0016020">
    <property type="term" value="C:membrane"/>
    <property type="evidence" value="ECO:0007669"/>
    <property type="project" value="UniProtKB-SubCell"/>
</dbReference>
<gene>
    <name evidence="8" type="ORF">ADEAN_000564500</name>
</gene>
<dbReference type="PANTHER" id="PTHR16172">
    <property type="entry name" value="MAJOR FACILITATOR SUPERFAMILY DOMAIN-CONTAINING PROTEIN 6-LIKE"/>
    <property type="match status" value="1"/>
</dbReference>
<feature type="transmembrane region" description="Helical" evidence="6">
    <location>
        <begin position="259"/>
        <end position="284"/>
    </location>
</feature>
<dbReference type="GO" id="GO:0022857">
    <property type="term" value="F:transmembrane transporter activity"/>
    <property type="evidence" value="ECO:0007669"/>
    <property type="project" value="InterPro"/>
</dbReference>
<dbReference type="InterPro" id="IPR051717">
    <property type="entry name" value="MFS_MFSD6"/>
</dbReference>
<dbReference type="Gene3D" id="1.20.1250.20">
    <property type="entry name" value="MFS general substrate transporter like domains"/>
    <property type="match status" value="1"/>
</dbReference>
<dbReference type="InterPro" id="IPR020846">
    <property type="entry name" value="MFS_dom"/>
</dbReference>
<dbReference type="Proteomes" id="UP000515908">
    <property type="component" value="Chromosome 10"/>
</dbReference>
<keyword evidence="5 6" id="KW-0472">Membrane</keyword>
<organism evidence="8 9">
    <name type="scientific">Angomonas deanei</name>
    <dbReference type="NCBI Taxonomy" id="59799"/>
    <lineage>
        <taxon>Eukaryota</taxon>
        <taxon>Discoba</taxon>
        <taxon>Euglenozoa</taxon>
        <taxon>Kinetoplastea</taxon>
        <taxon>Metakinetoplastina</taxon>
        <taxon>Trypanosomatida</taxon>
        <taxon>Trypanosomatidae</taxon>
        <taxon>Strigomonadinae</taxon>
        <taxon>Angomonas</taxon>
    </lineage>
</organism>
<keyword evidence="9" id="KW-1185">Reference proteome</keyword>
<feature type="transmembrane region" description="Helical" evidence="6">
    <location>
        <begin position="223"/>
        <end position="247"/>
    </location>
</feature>
<feature type="transmembrane region" description="Helical" evidence="6">
    <location>
        <begin position="290"/>
        <end position="309"/>
    </location>
</feature>
<dbReference type="InterPro" id="IPR024989">
    <property type="entry name" value="MFS_assoc_dom"/>
</dbReference>
<dbReference type="AlphaFoldDB" id="A0A7G2CE74"/>
<proteinExistence type="inferred from homology"/>
<keyword evidence="4 6" id="KW-1133">Transmembrane helix</keyword>
<comment type="similarity">
    <text evidence="2">Belongs to the major facilitator superfamily. MFSD6 family.</text>
</comment>
<evidence type="ECO:0000256" key="1">
    <source>
        <dbReference type="ARBA" id="ARBA00004141"/>
    </source>
</evidence>
<dbReference type="PANTHER" id="PTHR16172:SF41">
    <property type="entry name" value="MAJOR FACILITATOR SUPERFAMILY DOMAIN-CONTAINING PROTEIN 6-LIKE"/>
    <property type="match status" value="1"/>
</dbReference>
<dbReference type="Pfam" id="PF12832">
    <property type="entry name" value="MFS_1_like"/>
    <property type="match status" value="1"/>
</dbReference>
<dbReference type="InterPro" id="IPR036259">
    <property type="entry name" value="MFS_trans_sf"/>
</dbReference>
<protein>
    <submittedName>
        <fullName evidence="8">Major Facilitator Superfamily/MFS_1 like family/LacY proton/sugar symporter/Nucleoside H+ symporter, putative</fullName>
    </submittedName>
</protein>
<feature type="transmembrane region" description="Helical" evidence="6">
    <location>
        <begin position="12"/>
        <end position="39"/>
    </location>
</feature>
<evidence type="ECO:0000256" key="4">
    <source>
        <dbReference type="ARBA" id="ARBA00022989"/>
    </source>
</evidence>
<evidence type="ECO:0000256" key="5">
    <source>
        <dbReference type="ARBA" id="ARBA00023136"/>
    </source>
</evidence>
<sequence>MSVGAGLTVLGFLAAAGLSSSAWVVLFMILHFAGSAPLLSFYDNRVLSAIPVEERSSAWGVLRSYGSVGWGIVAVSSFALKDSVGWVLSCVVLVVGMAVALYGYYVMTPVAPPPPTGMELREVLSYASKNRSVLLFLVTVAVSGFSYSLSASFLPRYLEHDLAASSLLIGLSVTMTVVVEIPLFLLSGHVYQRFTDHEMLSLALLAWALRALGYAILLVYSPWLVLLLEPLHGISFGFMWLGGVRYVRHAFPETLSQSSIGLLSVAAFGVGPTLGNVVGGLLYSAVGARWLYGMASLVVAAVAVGYYWLSQRWEATTEVEAVETL</sequence>
<keyword evidence="3 6" id="KW-0812">Transmembrane</keyword>
<evidence type="ECO:0000313" key="8">
    <source>
        <dbReference type="EMBL" id="CAD2218158.1"/>
    </source>
</evidence>
<reference evidence="8 9" key="1">
    <citation type="submission" date="2020-08" db="EMBL/GenBank/DDBJ databases">
        <authorList>
            <person name="Newling K."/>
            <person name="Davey J."/>
            <person name="Forrester S."/>
        </authorList>
    </citation>
    <scope>NUCLEOTIDE SEQUENCE [LARGE SCALE GENOMIC DNA]</scope>
    <source>
        <strain evidence="9">Crithidia deanei Carvalho (ATCC PRA-265)</strain>
    </source>
</reference>
<feature type="transmembrane region" description="Helical" evidence="6">
    <location>
        <begin position="199"/>
        <end position="217"/>
    </location>
</feature>
<dbReference type="VEuPathDB" id="TriTrypDB:ADEAN_000564500"/>
<feature type="transmembrane region" description="Helical" evidence="6">
    <location>
        <begin position="162"/>
        <end position="187"/>
    </location>
</feature>
<feature type="domain" description="Major facilitator superfamily (MFS) profile" evidence="7">
    <location>
        <begin position="132"/>
        <end position="325"/>
    </location>
</feature>
<name>A0A7G2CE74_9TRYP</name>
<feature type="transmembrane region" description="Helical" evidence="6">
    <location>
        <begin position="86"/>
        <end position="111"/>
    </location>
</feature>
<dbReference type="PROSITE" id="PS50850">
    <property type="entry name" value="MFS"/>
    <property type="match status" value="1"/>
</dbReference>
<evidence type="ECO:0000256" key="3">
    <source>
        <dbReference type="ARBA" id="ARBA00022692"/>
    </source>
</evidence>